<evidence type="ECO:0000313" key="1">
    <source>
        <dbReference type="EMBL" id="AXC15307.1"/>
    </source>
</evidence>
<dbReference type="AlphaFoldDB" id="A0A2Z5G927"/>
<dbReference type="Proteomes" id="UP000253606">
    <property type="component" value="Chromosome"/>
</dbReference>
<accession>A0A2Z5G927</accession>
<proteinExistence type="predicted"/>
<dbReference type="EMBL" id="CP030840">
    <property type="protein sequence ID" value="AXC15307.1"/>
    <property type="molecule type" value="Genomic_DNA"/>
</dbReference>
<name>A0A2Z5G927_9BACT</name>
<protein>
    <submittedName>
        <fullName evidence="1">Uncharacterized protein</fullName>
    </submittedName>
</protein>
<keyword evidence="2" id="KW-1185">Reference proteome</keyword>
<dbReference type="KEGG" id="abas:ACPOL_6063"/>
<sequence>MTRTALANPAFPLTLASGFSSKAFDVTMLLPIANIKEQELS</sequence>
<reference evidence="1 2" key="1">
    <citation type="journal article" date="2018" name="Front. Microbiol.">
        <title>Hydrolytic Capabilities as a Key to Environmental Success: Chitinolytic and Cellulolytic Acidobacteria From Acidic Sub-arctic Soils and Boreal Peatlands.</title>
        <authorList>
            <person name="Belova S.E."/>
            <person name="Ravin N.V."/>
            <person name="Pankratov T.A."/>
            <person name="Rakitin A.L."/>
            <person name="Ivanova A.A."/>
            <person name="Beletsky A.V."/>
            <person name="Mardanov A.V."/>
            <person name="Sinninghe Damste J.S."/>
            <person name="Dedysh S.N."/>
        </authorList>
    </citation>
    <scope>NUCLEOTIDE SEQUENCE [LARGE SCALE GENOMIC DNA]</scope>
    <source>
        <strain evidence="1 2">SBC82</strain>
    </source>
</reference>
<organism evidence="1 2">
    <name type="scientific">Acidisarcina polymorpha</name>
    <dbReference type="NCBI Taxonomy" id="2211140"/>
    <lineage>
        <taxon>Bacteria</taxon>
        <taxon>Pseudomonadati</taxon>
        <taxon>Acidobacteriota</taxon>
        <taxon>Terriglobia</taxon>
        <taxon>Terriglobales</taxon>
        <taxon>Acidobacteriaceae</taxon>
        <taxon>Acidisarcina</taxon>
    </lineage>
</organism>
<evidence type="ECO:0000313" key="2">
    <source>
        <dbReference type="Proteomes" id="UP000253606"/>
    </source>
</evidence>
<gene>
    <name evidence="1" type="ORF">ACPOL_6063</name>
</gene>